<feature type="domain" description="Phosphorylase b kinase regulatory subunit alpha/beta C-terminal" evidence="3">
    <location>
        <begin position="14"/>
        <end position="75"/>
    </location>
</feature>
<evidence type="ECO:0000256" key="2">
    <source>
        <dbReference type="RuleBase" id="RU364123"/>
    </source>
</evidence>
<evidence type="ECO:0000313" key="5">
    <source>
        <dbReference type="Proteomes" id="UP001159427"/>
    </source>
</evidence>
<gene>
    <name evidence="4" type="ORF">PEVE_00028233</name>
</gene>
<dbReference type="Proteomes" id="UP001159427">
    <property type="component" value="Unassembled WGS sequence"/>
</dbReference>
<protein>
    <recommendedName>
        <fullName evidence="2">Phosphorylase b kinase regulatory subunit</fullName>
    </recommendedName>
</protein>
<evidence type="ECO:0000259" key="3">
    <source>
        <dbReference type="Pfam" id="PF19292"/>
    </source>
</evidence>
<name>A0ABN8M9J5_9CNID</name>
<dbReference type="Pfam" id="PF19292">
    <property type="entry name" value="KPBB_C"/>
    <property type="match status" value="1"/>
</dbReference>
<organism evidence="4 5">
    <name type="scientific">Porites evermanni</name>
    <dbReference type="NCBI Taxonomy" id="104178"/>
    <lineage>
        <taxon>Eukaryota</taxon>
        <taxon>Metazoa</taxon>
        <taxon>Cnidaria</taxon>
        <taxon>Anthozoa</taxon>
        <taxon>Hexacorallia</taxon>
        <taxon>Scleractinia</taxon>
        <taxon>Fungiina</taxon>
        <taxon>Poritidae</taxon>
        <taxon>Porites</taxon>
    </lineage>
</organism>
<keyword evidence="2" id="KW-0636">Prenylation</keyword>
<comment type="caution">
    <text evidence="4">The sequence shown here is derived from an EMBL/GenBank/DDBJ whole genome shotgun (WGS) entry which is preliminary data.</text>
</comment>
<keyword evidence="2" id="KW-0112">Calmodulin-binding</keyword>
<reference evidence="4 5" key="1">
    <citation type="submission" date="2022-05" db="EMBL/GenBank/DDBJ databases">
        <authorList>
            <consortium name="Genoscope - CEA"/>
            <person name="William W."/>
        </authorList>
    </citation>
    <scope>NUCLEOTIDE SEQUENCE [LARGE SCALE GENOMIC DNA]</scope>
</reference>
<dbReference type="PANTHER" id="PTHR10749:SF7">
    <property type="entry name" value="PHOSPHORYLASE B KINASE REGULATORY SUBUNIT ALPHA-RELATED"/>
    <property type="match status" value="1"/>
</dbReference>
<comment type="pathway">
    <text evidence="2">Glycan biosynthesis; glycogen metabolism.</text>
</comment>
<accession>A0ABN8M9J5</accession>
<dbReference type="EMBL" id="CALNXI010000391">
    <property type="protein sequence ID" value="CAH3026147.1"/>
    <property type="molecule type" value="Genomic_DNA"/>
</dbReference>
<evidence type="ECO:0000313" key="4">
    <source>
        <dbReference type="EMBL" id="CAH3026147.1"/>
    </source>
</evidence>
<keyword evidence="2" id="KW-1003">Cell membrane</keyword>
<comment type="function">
    <text evidence="2">Phosphorylase b kinase catalyzes the phosphorylation of serine in certain substrates, including troponin I.</text>
</comment>
<dbReference type="PANTHER" id="PTHR10749">
    <property type="entry name" value="PHOSPHORYLASE B KINASE REGULATORY SUBUNIT"/>
    <property type="match status" value="1"/>
</dbReference>
<keyword evidence="2" id="KW-0449">Lipoprotein</keyword>
<dbReference type="InterPro" id="IPR045583">
    <property type="entry name" value="KPBA/B_C"/>
</dbReference>
<keyword evidence="1 2" id="KW-0119">Carbohydrate metabolism</keyword>
<comment type="subcellular location">
    <subcellularLocation>
        <location evidence="2">Cell membrane</location>
        <topology evidence="2">Lipid-anchor</topology>
        <orientation evidence="2">Cytoplasmic side</orientation>
    </subcellularLocation>
</comment>
<comment type="similarity">
    <text evidence="2">Belongs to the phosphorylase b kinase regulatory chain family.</text>
</comment>
<dbReference type="InterPro" id="IPR008734">
    <property type="entry name" value="PHK_A/B_su"/>
</dbReference>
<evidence type="ECO:0000256" key="1">
    <source>
        <dbReference type="ARBA" id="ARBA00023277"/>
    </source>
</evidence>
<proteinExistence type="inferred from homology"/>
<keyword evidence="2" id="KW-0321">Glycogen metabolism</keyword>
<feature type="non-terminal residue" evidence="4">
    <location>
        <position position="1"/>
    </location>
</feature>
<keyword evidence="5" id="KW-1185">Reference proteome</keyword>
<sequence>CRGLKINKHYLPNAMVQEMTPGELKFALCVEAALNRIPEPEYRQLVVEMLMVLSLVVEYHPEQTLGDTIDVDELVWEGHNLYLNDQINIKGDSTMCCARPPNEKISCGGAAGICRYFYDTAPSGRFGTMTYFSRAVAKRVSFLPHLNECVVA</sequence>
<keyword evidence="2" id="KW-0472">Membrane</keyword>